<evidence type="ECO:0000256" key="1">
    <source>
        <dbReference type="SAM" id="Phobius"/>
    </source>
</evidence>
<evidence type="ECO:0000313" key="3">
    <source>
        <dbReference type="Proteomes" id="UP000028828"/>
    </source>
</evidence>
<protein>
    <submittedName>
        <fullName evidence="2">Putative transmembrane protein</fullName>
    </submittedName>
</protein>
<proteinExistence type="predicted"/>
<name>A0A086J7V3_TOXGO</name>
<feature type="transmembrane region" description="Helical" evidence="1">
    <location>
        <begin position="21"/>
        <end position="38"/>
    </location>
</feature>
<dbReference type="EMBL" id="AEYI02002457">
    <property type="protein sequence ID" value="KFG28221.1"/>
    <property type="molecule type" value="Genomic_DNA"/>
</dbReference>
<reference evidence="2 3" key="1">
    <citation type="submission" date="2014-03" db="EMBL/GenBank/DDBJ databases">
        <authorList>
            <person name="Sibley D."/>
            <person name="Venepally P."/>
            <person name="Karamycheva S."/>
            <person name="Hadjithomas M."/>
            <person name="Khan A."/>
            <person name="Brunk B."/>
            <person name="Roos D."/>
            <person name="Caler E."/>
            <person name="Lorenzi H."/>
        </authorList>
    </citation>
    <scope>NUCLEOTIDE SEQUENCE [LARGE SCALE GENOMIC DNA]</scope>
    <source>
        <strain evidence="3">p89</strain>
    </source>
</reference>
<dbReference type="Proteomes" id="UP000028828">
    <property type="component" value="Unassembled WGS sequence"/>
</dbReference>
<keyword evidence="1 2" id="KW-0812">Transmembrane</keyword>
<comment type="caution">
    <text evidence="2">The sequence shown here is derived from an EMBL/GenBank/DDBJ whole genome shotgun (WGS) entry which is preliminary data.</text>
</comment>
<keyword evidence="1" id="KW-0472">Membrane</keyword>
<gene>
    <name evidence="2" type="ORF">TGP89_237880</name>
</gene>
<dbReference type="OrthoDB" id="10323306at2759"/>
<dbReference type="VEuPathDB" id="ToxoDB:TGP89_237880"/>
<organism evidence="2 3">
    <name type="scientific">Toxoplasma gondii p89</name>
    <dbReference type="NCBI Taxonomy" id="943119"/>
    <lineage>
        <taxon>Eukaryota</taxon>
        <taxon>Sar</taxon>
        <taxon>Alveolata</taxon>
        <taxon>Apicomplexa</taxon>
        <taxon>Conoidasida</taxon>
        <taxon>Coccidia</taxon>
        <taxon>Eucoccidiorida</taxon>
        <taxon>Eimeriorina</taxon>
        <taxon>Sarcocystidae</taxon>
        <taxon>Toxoplasma</taxon>
    </lineage>
</organism>
<dbReference type="AlphaFoldDB" id="A0A086J7V3"/>
<sequence length="164" mass="18139">MLHHSVCFCSARGFIPAVRKFTIVAVVVFALLGCVSWQESAFVRGAPDQAQAAVSDKESESRVSAEAAAEKLLAMLEQDPVDMTSIMETAKKCCVRRKFEARVYAFVQETLKDLGLNVDPADATDVVLSKLNRSHWRYNGKPGDASQAIYKALEERTADTTYFQ</sequence>
<accession>A0A086J7V3</accession>
<evidence type="ECO:0000313" key="2">
    <source>
        <dbReference type="EMBL" id="KFG28221.1"/>
    </source>
</evidence>
<keyword evidence="1" id="KW-1133">Transmembrane helix</keyword>